<dbReference type="EC" id="1.14.19.1" evidence="1"/>
<reference evidence="1" key="1">
    <citation type="submission" date="2022-04" db="EMBL/GenBank/DDBJ databases">
        <title>Genome of the entomopathogenic fungus Entomophthora muscae.</title>
        <authorList>
            <person name="Elya C."/>
            <person name="Lovett B.R."/>
            <person name="Lee E."/>
            <person name="Macias A.M."/>
            <person name="Hajek A.E."/>
            <person name="De Bivort B.L."/>
            <person name="Kasson M.T."/>
            <person name="De Fine Licht H.H."/>
            <person name="Stajich J.E."/>
        </authorList>
    </citation>
    <scope>NUCLEOTIDE SEQUENCE</scope>
    <source>
        <strain evidence="1">Berkeley</strain>
    </source>
</reference>
<proteinExistence type="predicted"/>
<accession>A0ACC2SM77</accession>
<comment type="caution">
    <text evidence="1">The sequence shown here is derived from an EMBL/GenBank/DDBJ whole genome shotgun (WGS) entry which is preliminary data.</text>
</comment>
<organism evidence="1 2">
    <name type="scientific">Entomophthora muscae</name>
    <dbReference type="NCBI Taxonomy" id="34485"/>
    <lineage>
        <taxon>Eukaryota</taxon>
        <taxon>Fungi</taxon>
        <taxon>Fungi incertae sedis</taxon>
        <taxon>Zoopagomycota</taxon>
        <taxon>Entomophthoromycotina</taxon>
        <taxon>Entomophthoromycetes</taxon>
        <taxon>Entomophthorales</taxon>
        <taxon>Entomophthoraceae</taxon>
        <taxon>Entomophthora</taxon>
    </lineage>
</organism>
<gene>
    <name evidence="1" type="primary">OLE1_4</name>
    <name evidence="1" type="ORF">DSO57_1000723</name>
</gene>
<name>A0ACC2SM77_9FUNG</name>
<evidence type="ECO:0000313" key="1">
    <source>
        <dbReference type="EMBL" id="KAJ9063395.1"/>
    </source>
</evidence>
<sequence length="393" mass="45455">MARQKKTPLSERPLWQQINWPQSILLAITPVMALYGILTTELQFKTFIFSLVYYVISALGITAGYHRYYSHRSYQASLPYQVYIMLAGTASVQGSILWWSRDHRVHHRFTDTEKDPYNAKRGFIWSHIGWMLYKKDSTVIGRAEVDDLEADPIVMFQHNYYVPLALFMSFILPTLVAGILWGDWKGGYYYVGIARLVFVHHATFCINSLAHWIGDASFDDKLSPRDYILTALITMGEGYHNFHHEFPQDYRNAIKFFQYDPTKWFIYACSLVGLTYDLKIFPDNEVRKGELLMKEKNLNKVRATINWGVPIETLPVISFEQYQKECDGGKRWLLIDGVVHDVEVFMHEHPGGIKYIRAYIGKDSTAAFGGQVYDHSNAARNLMSSMRVARVSQ</sequence>
<keyword evidence="2" id="KW-1185">Reference proteome</keyword>
<protein>
    <submittedName>
        <fullName evidence="1">Stearoyl-CoA 9-desaturase</fullName>
        <ecNumber evidence="1">1.14.19.1</ecNumber>
    </submittedName>
</protein>
<dbReference type="EMBL" id="QTSX02004972">
    <property type="protein sequence ID" value="KAJ9063395.1"/>
    <property type="molecule type" value="Genomic_DNA"/>
</dbReference>
<dbReference type="Proteomes" id="UP001165960">
    <property type="component" value="Unassembled WGS sequence"/>
</dbReference>
<evidence type="ECO:0000313" key="2">
    <source>
        <dbReference type="Proteomes" id="UP001165960"/>
    </source>
</evidence>
<keyword evidence="1" id="KW-0560">Oxidoreductase</keyword>